<keyword evidence="2" id="KW-1185">Reference proteome</keyword>
<reference evidence="1 2" key="1">
    <citation type="journal article" date="2018" name="Mol. Plant">
        <title>The genome of Artemisia annua provides insight into the evolution of Asteraceae family and artemisinin biosynthesis.</title>
        <authorList>
            <person name="Shen Q."/>
            <person name="Zhang L."/>
            <person name="Liao Z."/>
            <person name="Wang S."/>
            <person name="Yan T."/>
            <person name="Shi P."/>
            <person name="Liu M."/>
            <person name="Fu X."/>
            <person name="Pan Q."/>
            <person name="Wang Y."/>
            <person name="Lv Z."/>
            <person name="Lu X."/>
            <person name="Zhang F."/>
            <person name="Jiang W."/>
            <person name="Ma Y."/>
            <person name="Chen M."/>
            <person name="Hao X."/>
            <person name="Li L."/>
            <person name="Tang Y."/>
            <person name="Lv G."/>
            <person name="Zhou Y."/>
            <person name="Sun X."/>
            <person name="Brodelius P.E."/>
            <person name="Rose J.K.C."/>
            <person name="Tang K."/>
        </authorList>
    </citation>
    <scope>NUCLEOTIDE SEQUENCE [LARGE SCALE GENOMIC DNA]</scope>
    <source>
        <strain evidence="2">cv. Huhao1</strain>
        <tissue evidence="1">Leaf</tissue>
    </source>
</reference>
<name>A0A2U1ML30_ARTAN</name>
<dbReference type="GO" id="GO:0008233">
    <property type="term" value="F:peptidase activity"/>
    <property type="evidence" value="ECO:0007669"/>
    <property type="project" value="UniProtKB-KW"/>
</dbReference>
<proteinExistence type="predicted"/>
<dbReference type="Proteomes" id="UP000245207">
    <property type="component" value="Unassembled WGS sequence"/>
</dbReference>
<dbReference type="STRING" id="35608.A0A2U1ML30"/>
<keyword evidence="1" id="KW-0645">Protease</keyword>
<organism evidence="1 2">
    <name type="scientific">Artemisia annua</name>
    <name type="common">Sweet wormwood</name>
    <dbReference type="NCBI Taxonomy" id="35608"/>
    <lineage>
        <taxon>Eukaryota</taxon>
        <taxon>Viridiplantae</taxon>
        <taxon>Streptophyta</taxon>
        <taxon>Embryophyta</taxon>
        <taxon>Tracheophyta</taxon>
        <taxon>Spermatophyta</taxon>
        <taxon>Magnoliopsida</taxon>
        <taxon>eudicotyledons</taxon>
        <taxon>Gunneridae</taxon>
        <taxon>Pentapetalae</taxon>
        <taxon>asterids</taxon>
        <taxon>campanulids</taxon>
        <taxon>Asterales</taxon>
        <taxon>Asteraceae</taxon>
        <taxon>Asteroideae</taxon>
        <taxon>Anthemideae</taxon>
        <taxon>Artemisiinae</taxon>
        <taxon>Artemisia</taxon>
    </lineage>
</organism>
<dbReference type="GO" id="GO:0006508">
    <property type="term" value="P:proteolysis"/>
    <property type="evidence" value="ECO:0007669"/>
    <property type="project" value="UniProtKB-KW"/>
</dbReference>
<comment type="caution">
    <text evidence="1">The sequence shown here is derived from an EMBL/GenBank/DDBJ whole genome shotgun (WGS) entry which is preliminary data.</text>
</comment>
<sequence>MTTHRDMRKLFETDQKVCWKSRAPCISFSDEIGWQRGAGLRWENDERKQTLHQLLVEMDGFTGCLDRYLGDDRTDIVSAYGFDIANQSSSWTNVSIEKEDVIGKESSFGQLKFYICKWPKRRKKYVTVDYWK</sequence>
<protein>
    <submittedName>
        <fullName evidence="1">FtsH protease, chloroplast</fullName>
    </submittedName>
</protein>
<accession>A0A2U1ML30</accession>
<dbReference type="EMBL" id="PKPP01004981">
    <property type="protein sequence ID" value="PWA61958.1"/>
    <property type="molecule type" value="Genomic_DNA"/>
</dbReference>
<keyword evidence="1" id="KW-0378">Hydrolase</keyword>
<gene>
    <name evidence="1" type="ORF">CTI12_AA366490</name>
</gene>
<evidence type="ECO:0000313" key="2">
    <source>
        <dbReference type="Proteomes" id="UP000245207"/>
    </source>
</evidence>
<dbReference type="AlphaFoldDB" id="A0A2U1ML30"/>
<evidence type="ECO:0000313" key="1">
    <source>
        <dbReference type="EMBL" id="PWA61958.1"/>
    </source>
</evidence>